<evidence type="ECO:0000256" key="5">
    <source>
        <dbReference type="ARBA" id="ARBA00022801"/>
    </source>
</evidence>
<organism evidence="9 10">
    <name type="scientific">Streptomyces lutosisoli</name>
    <dbReference type="NCBI Taxonomy" id="2665721"/>
    <lineage>
        <taxon>Bacteria</taxon>
        <taxon>Bacillati</taxon>
        <taxon>Actinomycetota</taxon>
        <taxon>Actinomycetes</taxon>
        <taxon>Kitasatosporales</taxon>
        <taxon>Streptomycetaceae</taxon>
        <taxon>Streptomyces</taxon>
    </lineage>
</organism>
<dbReference type="GO" id="GO:0009003">
    <property type="term" value="F:signal peptidase activity"/>
    <property type="evidence" value="ECO:0007669"/>
    <property type="project" value="UniProtKB-EC"/>
</dbReference>
<dbReference type="Pfam" id="PF10502">
    <property type="entry name" value="Peptidase_S26"/>
    <property type="match status" value="1"/>
</dbReference>
<dbReference type="EMBL" id="JBHTEC010000001">
    <property type="protein sequence ID" value="MFD0280931.1"/>
    <property type="molecule type" value="Genomic_DNA"/>
</dbReference>
<dbReference type="RefSeq" id="WP_381247755.1">
    <property type="nucleotide sequence ID" value="NZ_JBHTBI010000002.1"/>
</dbReference>
<feature type="domain" description="Peptidase S26" evidence="8">
    <location>
        <begin position="50"/>
        <end position="213"/>
    </location>
</feature>
<evidence type="ECO:0000256" key="7">
    <source>
        <dbReference type="SAM" id="MobiDB-lite"/>
    </source>
</evidence>
<comment type="caution">
    <text evidence="9">The sequence shown here is derived from an EMBL/GenBank/DDBJ whole genome shotgun (WGS) entry which is preliminary data.</text>
</comment>
<dbReference type="PRINTS" id="PR00727">
    <property type="entry name" value="LEADERPTASE"/>
</dbReference>
<evidence type="ECO:0000256" key="1">
    <source>
        <dbReference type="ARBA" id="ARBA00000677"/>
    </source>
</evidence>
<keyword evidence="10" id="KW-1185">Reference proteome</keyword>
<dbReference type="PROSITE" id="PS00761">
    <property type="entry name" value="SPASE_I_3"/>
    <property type="match status" value="1"/>
</dbReference>
<evidence type="ECO:0000313" key="9">
    <source>
        <dbReference type="EMBL" id="MFD0280931.1"/>
    </source>
</evidence>
<dbReference type="Proteomes" id="UP001596957">
    <property type="component" value="Unassembled WGS sequence"/>
</dbReference>
<feature type="compositionally biased region" description="Basic and acidic residues" evidence="7">
    <location>
        <begin position="7"/>
        <end position="18"/>
    </location>
</feature>
<dbReference type="PANTHER" id="PTHR43390:SF1">
    <property type="entry name" value="CHLOROPLAST PROCESSING PEPTIDASE"/>
    <property type="match status" value="1"/>
</dbReference>
<name>A0ABW2VD06_9ACTN</name>
<evidence type="ECO:0000256" key="2">
    <source>
        <dbReference type="ARBA" id="ARBA00004401"/>
    </source>
</evidence>
<dbReference type="Gene3D" id="2.10.109.10">
    <property type="entry name" value="Umud Fragment, subunit A"/>
    <property type="match status" value="1"/>
</dbReference>
<gene>
    <name evidence="9" type="primary">lepB</name>
    <name evidence="9" type="ORF">ACFQZP_04455</name>
</gene>
<evidence type="ECO:0000259" key="8">
    <source>
        <dbReference type="Pfam" id="PF10502"/>
    </source>
</evidence>
<comment type="subcellular location">
    <subcellularLocation>
        <location evidence="2">Cell membrane</location>
        <topology evidence="2">Single-pass type II membrane protein</topology>
    </subcellularLocation>
    <subcellularLocation>
        <location evidence="6">Membrane</location>
        <topology evidence="6">Single-pass type II membrane protein</topology>
    </subcellularLocation>
</comment>
<dbReference type="PANTHER" id="PTHR43390">
    <property type="entry name" value="SIGNAL PEPTIDASE I"/>
    <property type="match status" value="1"/>
</dbReference>
<keyword evidence="6" id="KW-0645">Protease</keyword>
<dbReference type="InterPro" id="IPR036286">
    <property type="entry name" value="LexA/Signal_pep-like_sf"/>
</dbReference>
<evidence type="ECO:0000256" key="6">
    <source>
        <dbReference type="RuleBase" id="RU362042"/>
    </source>
</evidence>
<keyword evidence="6" id="KW-0812">Transmembrane</keyword>
<protein>
    <recommendedName>
        <fullName evidence="4 6">Signal peptidase I</fullName>
        <ecNumber evidence="4 6">3.4.21.89</ecNumber>
    </recommendedName>
</protein>
<accession>A0ABW2VD06</accession>
<evidence type="ECO:0000256" key="4">
    <source>
        <dbReference type="ARBA" id="ARBA00013208"/>
    </source>
</evidence>
<comment type="similarity">
    <text evidence="3 6">Belongs to the peptidase S26 family.</text>
</comment>
<dbReference type="InterPro" id="IPR019758">
    <property type="entry name" value="Pept_S26A_signal_pept_1_CS"/>
</dbReference>
<dbReference type="SUPFAM" id="SSF51306">
    <property type="entry name" value="LexA/Signal peptidase"/>
    <property type="match status" value="1"/>
</dbReference>
<sequence>MDTEAQPVERDRSSRPSESEEISDTEGQEGRSRFALVDRVADWLPGGRITLTVLICLVFLLLVSRFVMQPFQIPSGSMESGLRIGDRVLVNKLAYRFDAEPQRGDVVVFDGTGYFGNADYIKRVVGVGGDHVVCCDKEGRLEVNGRSVDESTFLYPGDNPSDVPFDVAVPDGTLFVLGDHRGDSSDSRDHLGSPGGGMIPVSDVIGRADWIAWPAGHWTRLTRPDVYARVPAADGVHG</sequence>
<feature type="transmembrane region" description="Helical" evidence="6">
    <location>
        <begin position="49"/>
        <end position="68"/>
    </location>
</feature>
<keyword evidence="6" id="KW-0472">Membrane</keyword>
<keyword evidence="5 6" id="KW-0378">Hydrolase</keyword>
<dbReference type="NCBIfam" id="TIGR02227">
    <property type="entry name" value="sigpep_I_bact"/>
    <property type="match status" value="1"/>
</dbReference>
<reference evidence="10" key="1">
    <citation type="journal article" date="2019" name="Int. J. Syst. Evol. Microbiol.">
        <title>The Global Catalogue of Microorganisms (GCM) 10K type strain sequencing project: providing services to taxonomists for standard genome sequencing and annotation.</title>
        <authorList>
            <consortium name="The Broad Institute Genomics Platform"/>
            <consortium name="The Broad Institute Genome Sequencing Center for Infectious Disease"/>
            <person name="Wu L."/>
            <person name="Ma J."/>
        </authorList>
    </citation>
    <scope>NUCLEOTIDE SEQUENCE [LARGE SCALE GENOMIC DNA]</scope>
    <source>
        <strain evidence="10">CGMCC 4.7198</strain>
    </source>
</reference>
<evidence type="ECO:0000256" key="3">
    <source>
        <dbReference type="ARBA" id="ARBA00009370"/>
    </source>
</evidence>
<feature type="region of interest" description="Disordered" evidence="7">
    <location>
        <begin position="1"/>
        <end position="29"/>
    </location>
</feature>
<dbReference type="InterPro" id="IPR000223">
    <property type="entry name" value="Pept_S26A_signal_pept_1"/>
</dbReference>
<dbReference type="EC" id="3.4.21.89" evidence="4 6"/>
<dbReference type="CDD" id="cd06530">
    <property type="entry name" value="S26_SPase_I"/>
    <property type="match status" value="1"/>
</dbReference>
<comment type="catalytic activity">
    <reaction evidence="1 6">
        <text>Cleavage of hydrophobic, N-terminal signal or leader sequences from secreted and periplasmic proteins.</text>
        <dbReference type="EC" id="3.4.21.89"/>
    </reaction>
</comment>
<keyword evidence="6" id="KW-1133">Transmembrane helix</keyword>
<dbReference type="InterPro" id="IPR019533">
    <property type="entry name" value="Peptidase_S26"/>
</dbReference>
<evidence type="ECO:0000313" key="10">
    <source>
        <dbReference type="Proteomes" id="UP001596957"/>
    </source>
</evidence>
<proteinExistence type="inferred from homology"/>